<dbReference type="EC" id="2.7.7.65" evidence="1"/>
<dbReference type="Gene3D" id="2.60.40.10">
    <property type="entry name" value="Immunoglobulins"/>
    <property type="match status" value="1"/>
</dbReference>
<dbReference type="GO" id="GO:0052621">
    <property type="term" value="F:diguanylate cyclase activity"/>
    <property type="evidence" value="ECO:0007669"/>
    <property type="project" value="UniProtKB-EC"/>
</dbReference>
<keyword evidence="3" id="KW-0472">Membrane</keyword>
<dbReference type="InterPro" id="IPR015943">
    <property type="entry name" value="WD40/YVTN_repeat-like_dom_sf"/>
</dbReference>
<accession>A0ABT3JTF9</accession>
<evidence type="ECO:0000259" key="5">
    <source>
        <dbReference type="PROSITE" id="PS50887"/>
    </source>
</evidence>
<dbReference type="PROSITE" id="PS50887">
    <property type="entry name" value="GGDEF"/>
    <property type="match status" value="1"/>
</dbReference>
<name>A0ABT3JTF9_9XANT</name>
<sequence>MAAPLLLACLLLAGLSPAMAGDGRHYTVSGWTMEDGLPHNLVHAIAQDRDGFVWIGTWEGVVRFNGRGFTVFDRQNTPGAELSGVFSIVAEADGGVLFGTAADGVFRYHEGRWQHLGEPAARRLAVTGMLRGHDGALWIASANRLLRMERDGRLQEAGSAAGLPAARITALARGEHDDALLVGTESGLFRLHEGKAEPWGTDWAGTVAVRDLADDGEGGWLVAGDDGVHWRHADGRHERLQAGQRVDAVVRDRLGAVWMNLSIGTLQRHAAGSSQRLPVPGAVSPALFEDREGLVWVGSTDGLYRVAEGAATGFTRSDGLGSDYVRTVLQSDDGALWIGHANGLDRWHHGRMQAIRLTPGLARDTSVLSLAYRDGVVWAGTYDRGVFRLDLQGRVLERIPVGNGAQPIVRALLPDADGGVWIGGTQGLSRHHDGRVDAYLDSEGSTLAVVQVLYRDDGGTLWIGTTGGMAALDGDGTLRHWKAGEDIPAQYVFDFLRDPGGDLWIASDRGLLRMRGERLRVYDHRHGLPRDKVFRIIDDHNGNLWLSSNQGVFRVARGDFDQLDAGKRRLLAVHVVDHSDGMPGSQGNGASMPAGWRASNGALLFPTSAGLALIDPDIAGRHDRRVPPVVFESMAVDGNVQPPLSSHRLDAGTSRVAIGYAALSFRAPDKLRYRYRLQGFDNDWVDAGSSTEAVYTNLPPGRYQLEVQAMSLPLDWARQEEVGSTSMVLEVVPPLWQRTSWRVLAALLVLGAVVLGFWLRTASYRNRQRKLNRVIAERTEELREKNRALEAAGREHDALLQKLAHQATHDVLTGLPNRRAADQRLQQALRQALATGAPLCVALMDVDHFKRINDEHGHEVGDQVLQQVAAVLRCEPGAADMAFAARHGGEEFLLVLESTAMEPALRYLADVRERIAALRIPSPDGVLLTATVSIGVACVKPGQDTARTLLAAADRELYRAKREGRNRVLG</sequence>
<evidence type="ECO:0000256" key="4">
    <source>
        <dbReference type="SAM" id="SignalP"/>
    </source>
</evidence>
<keyword evidence="7" id="KW-1185">Reference proteome</keyword>
<keyword evidence="6" id="KW-0808">Transferase</keyword>
<gene>
    <name evidence="6" type="ORF">OK345_04565</name>
</gene>
<dbReference type="Proteomes" id="UP001209922">
    <property type="component" value="Unassembled WGS sequence"/>
</dbReference>
<feature type="coiled-coil region" evidence="2">
    <location>
        <begin position="772"/>
        <end position="802"/>
    </location>
</feature>
<keyword evidence="6" id="KW-0548">Nucleotidyltransferase</keyword>
<dbReference type="InterPro" id="IPR043128">
    <property type="entry name" value="Rev_trsase/Diguanyl_cyclase"/>
</dbReference>
<feature type="domain" description="GGDEF" evidence="5">
    <location>
        <begin position="837"/>
        <end position="970"/>
    </location>
</feature>
<reference evidence="6 7" key="1">
    <citation type="submission" date="2022-10" db="EMBL/GenBank/DDBJ databases">
        <title>Xanthomonas sp. H13-6.</title>
        <authorList>
            <person name="Liu X."/>
            <person name="Deng Z."/>
            <person name="Jiang Y."/>
            <person name="Yu T."/>
            <person name="Ai J."/>
        </authorList>
    </citation>
    <scope>NUCLEOTIDE SEQUENCE [LARGE SCALE GENOMIC DNA]</scope>
    <source>
        <strain evidence="6 7">H13-6</strain>
    </source>
</reference>
<comment type="caution">
    <text evidence="6">The sequence shown here is derived from an EMBL/GenBank/DDBJ whole genome shotgun (WGS) entry which is preliminary data.</text>
</comment>
<proteinExistence type="predicted"/>
<dbReference type="Pfam" id="PF07495">
    <property type="entry name" value="Y_Y_Y"/>
    <property type="match status" value="1"/>
</dbReference>
<dbReference type="Pfam" id="PF00990">
    <property type="entry name" value="GGDEF"/>
    <property type="match status" value="1"/>
</dbReference>
<protein>
    <recommendedName>
        <fullName evidence="1">diguanylate cyclase</fullName>
        <ecNumber evidence="1">2.7.7.65</ecNumber>
    </recommendedName>
</protein>
<dbReference type="SMART" id="SM00267">
    <property type="entry name" value="GGDEF"/>
    <property type="match status" value="1"/>
</dbReference>
<dbReference type="Pfam" id="PF07494">
    <property type="entry name" value="Reg_prop"/>
    <property type="match status" value="1"/>
</dbReference>
<dbReference type="InterPro" id="IPR050469">
    <property type="entry name" value="Diguanylate_Cyclase"/>
</dbReference>
<evidence type="ECO:0000313" key="7">
    <source>
        <dbReference type="Proteomes" id="UP001209922"/>
    </source>
</evidence>
<keyword evidence="3" id="KW-1133">Transmembrane helix</keyword>
<evidence type="ECO:0000256" key="3">
    <source>
        <dbReference type="SAM" id="Phobius"/>
    </source>
</evidence>
<dbReference type="InterPro" id="IPR011110">
    <property type="entry name" value="Reg_prop"/>
</dbReference>
<dbReference type="NCBIfam" id="TIGR00254">
    <property type="entry name" value="GGDEF"/>
    <property type="match status" value="1"/>
</dbReference>
<keyword evidence="2" id="KW-0175">Coiled coil</keyword>
<dbReference type="Gene3D" id="2.130.10.10">
    <property type="entry name" value="YVTN repeat-like/Quinoprotein amine dehydrogenase"/>
    <property type="match status" value="3"/>
</dbReference>
<feature type="transmembrane region" description="Helical" evidence="3">
    <location>
        <begin position="741"/>
        <end position="759"/>
    </location>
</feature>
<dbReference type="InterPro" id="IPR011123">
    <property type="entry name" value="Y_Y_Y"/>
</dbReference>
<dbReference type="SUPFAM" id="SSF63829">
    <property type="entry name" value="Calcium-dependent phosphotriesterase"/>
    <property type="match status" value="2"/>
</dbReference>
<dbReference type="SUPFAM" id="SSF55073">
    <property type="entry name" value="Nucleotide cyclase"/>
    <property type="match status" value="1"/>
</dbReference>
<dbReference type="CDD" id="cd01949">
    <property type="entry name" value="GGDEF"/>
    <property type="match status" value="1"/>
</dbReference>
<dbReference type="InterPro" id="IPR000160">
    <property type="entry name" value="GGDEF_dom"/>
</dbReference>
<dbReference type="PANTHER" id="PTHR45138:SF24">
    <property type="entry name" value="DIGUANYLATE CYCLASE DGCC-RELATED"/>
    <property type="match status" value="1"/>
</dbReference>
<dbReference type="Gene3D" id="3.30.70.270">
    <property type="match status" value="1"/>
</dbReference>
<evidence type="ECO:0000256" key="2">
    <source>
        <dbReference type="SAM" id="Coils"/>
    </source>
</evidence>
<feature type="chain" id="PRO_5046979814" description="diguanylate cyclase" evidence="4">
    <location>
        <begin position="21"/>
        <end position="970"/>
    </location>
</feature>
<dbReference type="InterPro" id="IPR013783">
    <property type="entry name" value="Ig-like_fold"/>
</dbReference>
<feature type="signal peptide" evidence="4">
    <location>
        <begin position="1"/>
        <end position="20"/>
    </location>
</feature>
<dbReference type="InterPro" id="IPR029787">
    <property type="entry name" value="Nucleotide_cyclase"/>
</dbReference>
<keyword evidence="4" id="KW-0732">Signal</keyword>
<keyword evidence="3" id="KW-0812">Transmembrane</keyword>
<evidence type="ECO:0000313" key="6">
    <source>
        <dbReference type="EMBL" id="MCW4471780.1"/>
    </source>
</evidence>
<evidence type="ECO:0000256" key="1">
    <source>
        <dbReference type="ARBA" id="ARBA00012528"/>
    </source>
</evidence>
<organism evidence="6 7">
    <name type="scientific">Xanthomonas chitinilytica</name>
    <dbReference type="NCBI Taxonomy" id="2989819"/>
    <lineage>
        <taxon>Bacteria</taxon>
        <taxon>Pseudomonadati</taxon>
        <taxon>Pseudomonadota</taxon>
        <taxon>Gammaproteobacteria</taxon>
        <taxon>Lysobacterales</taxon>
        <taxon>Lysobacteraceae</taxon>
        <taxon>Xanthomonas</taxon>
    </lineage>
</organism>
<dbReference type="PANTHER" id="PTHR45138">
    <property type="entry name" value="REGULATORY COMPONENTS OF SENSORY TRANSDUCTION SYSTEM"/>
    <property type="match status" value="1"/>
</dbReference>
<dbReference type="EMBL" id="JAPCHY010000003">
    <property type="protein sequence ID" value="MCW4471780.1"/>
    <property type="molecule type" value="Genomic_DNA"/>
</dbReference>